<dbReference type="AlphaFoldDB" id="A0A4R6BP48"/>
<accession>A0A4R6BP48</accession>
<dbReference type="Gene3D" id="3.20.20.410">
    <property type="entry name" value="Protein of unknown function UPF0759"/>
    <property type="match status" value="1"/>
</dbReference>
<dbReference type="SUPFAM" id="SSF117396">
    <property type="entry name" value="TM1631-like"/>
    <property type="match status" value="1"/>
</dbReference>
<dbReference type="RefSeq" id="WP_133429598.1">
    <property type="nucleotide sequence ID" value="NZ_BMCC01000001.1"/>
</dbReference>
<dbReference type="PANTHER" id="PTHR30348">
    <property type="entry name" value="UNCHARACTERIZED PROTEIN YECE"/>
    <property type="match status" value="1"/>
</dbReference>
<dbReference type="Proteomes" id="UP000295328">
    <property type="component" value="Unassembled WGS sequence"/>
</dbReference>
<dbReference type="PANTHER" id="PTHR30348:SF13">
    <property type="entry name" value="UPF0759 PROTEIN YUNF"/>
    <property type="match status" value="1"/>
</dbReference>
<dbReference type="InterPro" id="IPR002763">
    <property type="entry name" value="DUF72"/>
</dbReference>
<evidence type="ECO:0000313" key="1">
    <source>
        <dbReference type="EMBL" id="TDM03502.1"/>
    </source>
</evidence>
<name>A0A4R6BP48_9STAP</name>
<gene>
    <name evidence="1" type="ORF">ERX37_05305</name>
</gene>
<dbReference type="OrthoDB" id="9780310at2"/>
<protein>
    <submittedName>
        <fullName evidence="1">DUF72 domain-containing protein</fullName>
    </submittedName>
</protein>
<dbReference type="InterPro" id="IPR036520">
    <property type="entry name" value="UPF0759_sf"/>
</dbReference>
<dbReference type="Pfam" id="PF01904">
    <property type="entry name" value="DUF72"/>
    <property type="match status" value="1"/>
</dbReference>
<dbReference type="EMBL" id="SCWE01000001">
    <property type="protein sequence ID" value="TDM03502.1"/>
    <property type="molecule type" value="Genomic_DNA"/>
</dbReference>
<organism evidence="1 2">
    <name type="scientific">Macrococcus hajekii</name>
    <dbReference type="NCBI Taxonomy" id="198482"/>
    <lineage>
        <taxon>Bacteria</taxon>
        <taxon>Bacillati</taxon>
        <taxon>Bacillota</taxon>
        <taxon>Bacilli</taxon>
        <taxon>Bacillales</taxon>
        <taxon>Staphylococcaceae</taxon>
        <taxon>Macrococcus</taxon>
    </lineage>
</organism>
<evidence type="ECO:0000313" key="2">
    <source>
        <dbReference type="Proteomes" id="UP000295328"/>
    </source>
</evidence>
<reference evidence="1 2" key="1">
    <citation type="submission" date="2019-01" db="EMBL/GenBank/DDBJ databases">
        <title>Draft genome sequences of the type strains of six Macrococcus species.</title>
        <authorList>
            <person name="Mazhar S."/>
            <person name="Altermann E."/>
            <person name="Hill C."/>
            <person name="Mcauliffe O."/>
        </authorList>
    </citation>
    <scope>NUCLEOTIDE SEQUENCE [LARGE SCALE GENOMIC DNA]</scope>
    <source>
        <strain evidence="1 2">CCM4809</strain>
    </source>
</reference>
<comment type="caution">
    <text evidence="1">The sequence shown here is derived from an EMBL/GenBank/DDBJ whole genome shotgun (WGS) entry which is preliminary data.</text>
</comment>
<keyword evidence="2" id="KW-1185">Reference proteome</keyword>
<proteinExistence type="predicted"/>
<sequence>MINIGLTAWSDHDTLYPELSNKKDKLIAYGSHFPTVELDASYYAIQPERNIRKWISETPDRFKFVVKIHQALTGHAEINQYADTRLQLIEQFNLMVGPLIEENRLAMVLIQFPPWFDCTTPNINYILYLKEHLRKMPIAIEFRHDSWFTEDMTENTLSFLHDNRLIHSVCDEPQSGHGSIPMVNRVTHPVSLVRLHGRNVAGWTKKDMTDQEWRDVRYLYEYNENELQDLAMKFRILDQKAQEVYVIFNNNSGGHAAGNALRMKEILGIEYDNLNAKQLTLF</sequence>